<reference evidence="1" key="1">
    <citation type="journal article" date="2020" name="Stud. Mycol.">
        <title>101 Dothideomycetes genomes: a test case for predicting lifestyles and emergence of pathogens.</title>
        <authorList>
            <person name="Haridas S."/>
            <person name="Albert R."/>
            <person name="Binder M."/>
            <person name="Bloem J."/>
            <person name="Labutti K."/>
            <person name="Salamov A."/>
            <person name="Andreopoulos B."/>
            <person name="Baker S."/>
            <person name="Barry K."/>
            <person name="Bills G."/>
            <person name="Bluhm B."/>
            <person name="Cannon C."/>
            <person name="Castanera R."/>
            <person name="Culley D."/>
            <person name="Daum C."/>
            <person name="Ezra D."/>
            <person name="Gonzalez J."/>
            <person name="Henrissat B."/>
            <person name="Kuo A."/>
            <person name="Liang C."/>
            <person name="Lipzen A."/>
            <person name="Lutzoni F."/>
            <person name="Magnuson J."/>
            <person name="Mondo S."/>
            <person name="Nolan M."/>
            <person name="Ohm R."/>
            <person name="Pangilinan J."/>
            <person name="Park H.-J."/>
            <person name="Ramirez L."/>
            <person name="Alfaro M."/>
            <person name="Sun H."/>
            <person name="Tritt A."/>
            <person name="Yoshinaga Y."/>
            <person name="Zwiers L.-H."/>
            <person name="Turgeon B."/>
            <person name="Goodwin S."/>
            <person name="Spatafora J."/>
            <person name="Crous P."/>
            <person name="Grigoriev I."/>
        </authorList>
    </citation>
    <scope>NUCLEOTIDE SEQUENCE</scope>
    <source>
        <strain evidence="1">CBS 113979</strain>
    </source>
</reference>
<dbReference type="AlphaFoldDB" id="A0A6G1HHN3"/>
<evidence type="ECO:0000313" key="2">
    <source>
        <dbReference type="Proteomes" id="UP000800041"/>
    </source>
</evidence>
<keyword evidence="2" id="KW-1185">Reference proteome</keyword>
<accession>A0A6G1HHN3</accession>
<gene>
    <name evidence="1" type="ORF">K402DRAFT_8716</name>
</gene>
<dbReference type="EMBL" id="ML977137">
    <property type="protein sequence ID" value="KAF1992542.1"/>
    <property type="molecule type" value="Genomic_DNA"/>
</dbReference>
<organism evidence="1 2">
    <name type="scientific">Aulographum hederae CBS 113979</name>
    <dbReference type="NCBI Taxonomy" id="1176131"/>
    <lineage>
        <taxon>Eukaryota</taxon>
        <taxon>Fungi</taxon>
        <taxon>Dikarya</taxon>
        <taxon>Ascomycota</taxon>
        <taxon>Pezizomycotina</taxon>
        <taxon>Dothideomycetes</taxon>
        <taxon>Pleosporomycetidae</taxon>
        <taxon>Aulographales</taxon>
        <taxon>Aulographaceae</taxon>
    </lineage>
</organism>
<protein>
    <submittedName>
        <fullName evidence="1">Uncharacterized protein</fullName>
    </submittedName>
</protein>
<name>A0A6G1HHN3_9PEZI</name>
<evidence type="ECO:0000313" key="1">
    <source>
        <dbReference type="EMBL" id="KAF1992542.1"/>
    </source>
</evidence>
<dbReference type="Proteomes" id="UP000800041">
    <property type="component" value="Unassembled WGS sequence"/>
</dbReference>
<proteinExistence type="predicted"/>
<sequence>MPGNAIAREVFTYRTQVTGRTDIPRIVPCGSSSCISSERWQTQSQPQPTRIQSPNCIVVMYANQRRVAATVVVCRVQLSRCPGLPVTHSFFWPFVGVMSMSMSFSGRYCSSTCNSGERIFSNVPYYGGRSVDWVGSLVDRRFIAGYGGGSCSNSGVSGTVPGPSSIREDGPQASGHGLLREGLLHAPWNGFKSSTRLVARKSTRQYTFETSFGGAEMGLSNSTTRLHKASTGN</sequence>